<dbReference type="PROSITE" id="PS51733">
    <property type="entry name" value="BPL_LPL_CATALYTIC"/>
    <property type="match status" value="1"/>
</dbReference>
<keyword evidence="2" id="KW-0092">Biotin</keyword>
<evidence type="ECO:0000313" key="6">
    <source>
        <dbReference type="Proteomes" id="UP000679848"/>
    </source>
</evidence>
<feature type="domain" description="BPL/LPL catalytic" evidence="4">
    <location>
        <begin position="4"/>
        <end position="191"/>
    </location>
</feature>
<dbReference type="GO" id="GO:0004077">
    <property type="term" value="F:biotin--[biotin carboxyl-carrier protein] ligase activity"/>
    <property type="evidence" value="ECO:0007669"/>
    <property type="project" value="UniProtKB-EC"/>
</dbReference>
<sequence>MEREIRRFLKNTEVVGHELIYLKETDSTNNDVKRLAKAGGMDGTVVIAGCQTAGRGRQGRSFQSPQGKGLYLSLLLRPRLPAERLIPVTALAGVAVCRAVKRVCGAQLGLKWPNDPVLGGKKICGILTELTAGLDVVLGIGINVAQTSVDFSPAVAEVATSLQMELGRAVSKAELAAALIEELDQMYAALRAGDLAGDLAFYRKVCVNLGRTVRLLSDGVWETADAVDIDEEFGLVVRDARGRMRTVRSGEVSVRGLYGYVE</sequence>
<dbReference type="Gene3D" id="2.30.30.100">
    <property type="match status" value="1"/>
</dbReference>
<dbReference type="CDD" id="cd16442">
    <property type="entry name" value="BPL"/>
    <property type="match status" value="1"/>
</dbReference>
<keyword evidence="5" id="KW-0614">Plasmid</keyword>
<dbReference type="GO" id="GO:0009249">
    <property type="term" value="P:protein lipoylation"/>
    <property type="evidence" value="ECO:0007669"/>
    <property type="project" value="UniProtKB-ARBA"/>
</dbReference>
<dbReference type="AlphaFoldDB" id="A0A831ER76"/>
<dbReference type="InterPro" id="IPR004408">
    <property type="entry name" value="Biotin_CoA_COase_ligase"/>
</dbReference>
<organism evidence="5 6">
    <name type="scientific">Pusillibacter faecalis</name>
    <dbReference type="NCBI Taxonomy" id="2714358"/>
    <lineage>
        <taxon>Bacteria</taxon>
        <taxon>Bacillati</taxon>
        <taxon>Bacillota</taxon>
        <taxon>Clostridia</taxon>
        <taxon>Eubacteriales</taxon>
        <taxon>Oscillospiraceae</taxon>
        <taxon>Pusillibacter</taxon>
    </lineage>
</organism>
<evidence type="ECO:0000256" key="1">
    <source>
        <dbReference type="ARBA" id="ARBA00022598"/>
    </source>
</evidence>
<keyword evidence="1 5" id="KW-0436">Ligase</keyword>
<dbReference type="InterPro" id="IPR045864">
    <property type="entry name" value="aa-tRNA-synth_II/BPL/LPL"/>
</dbReference>
<geneLocation type="plasmid" evidence="5 6">
    <name>pMM59_01</name>
</geneLocation>
<proteinExistence type="predicted"/>
<evidence type="ECO:0000256" key="2">
    <source>
        <dbReference type="ARBA" id="ARBA00023267"/>
    </source>
</evidence>
<dbReference type="EC" id="6.3.4.15" evidence="3"/>
<dbReference type="Gene3D" id="3.30.930.10">
    <property type="entry name" value="Bira Bifunctional Protein, Domain 2"/>
    <property type="match status" value="1"/>
</dbReference>
<dbReference type="EMBL" id="AP023421">
    <property type="protein sequence ID" value="BCK86113.1"/>
    <property type="molecule type" value="Genomic_DNA"/>
</dbReference>
<dbReference type="InterPro" id="IPR003142">
    <property type="entry name" value="BPL_C"/>
</dbReference>
<dbReference type="PANTHER" id="PTHR12835">
    <property type="entry name" value="BIOTIN PROTEIN LIGASE"/>
    <property type="match status" value="1"/>
</dbReference>
<dbReference type="Pfam" id="PF03099">
    <property type="entry name" value="BPL_LplA_LipB"/>
    <property type="match status" value="1"/>
</dbReference>
<keyword evidence="6" id="KW-1185">Reference proteome</keyword>
<evidence type="ECO:0000259" key="4">
    <source>
        <dbReference type="PROSITE" id="PS51733"/>
    </source>
</evidence>
<reference evidence="5" key="1">
    <citation type="submission" date="2020-09" db="EMBL/GenBank/DDBJ databases">
        <title>New species isolated from human feces.</title>
        <authorList>
            <person name="Kitahara M."/>
            <person name="Shigeno Y."/>
            <person name="Shime M."/>
            <person name="Matsumoto Y."/>
            <person name="Nakamura S."/>
            <person name="Motooka D."/>
            <person name="Fukuoka S."/>
            <person name="Nishikawa H."/>
            <person name="Benno Y."/>
        </authorList>
    </citation>
    <scope>NUCLEOTIDE SEQUENCE</scope>
    <source>
        <strain evidence="5">MM59</strain>
        <plasmid evidence="5">pMM59_01</plasmid>
    </source>
</reference>
<accession>A0A831ER76</accession>
<dbReference type="PANTHER" id="PTHR12835:SF5">
    <property type="entry name" value="BIOTIN--PROTEIN LIGASE"/>
    <property type="match status" value="1"/>
</dbReference>
<name>A0A831ER76_9FIRM</name>
<dbReference type="NCBIfam" id="TIGR00121">
    <property type="entry name" value="birA_ligase"/>
    <property type="match status" value="1"/>
</dbReference>
<gene>
    <name evidence="5" type="ORF">MM59RIKEN_34320</name>
</gene>
<dbReference type="GO" id="GO:0005737">
    <property type="term" value="C:cytoplasm"/>
    <property type="evidence" value="ECO:0007669"/>
    <property type="project" value="TreeGrafter"/>
</dbReference>
<dbReference type="Pfam" id="PF02237">
    <property type="entry name" value="BPL_C"/>
    <property type="match status" value="1"/>
</dbReference>
<dbReference type="GO" id="GO:0016740">
    <property type="term" value="F:transferase activity"/>
    <property type="evidence" value="ECO:0007669"/>
    <property type="project" value="UniProtKB-ARBA"/>
</dbReference>
<dbReference type="SUPFAM" id="SSF55681">
    <property type="entry name" value="Class II aaRS and biotin synthetases"/>
    <property type="match status" value="1"/>
</dbReference>
<dbReference type="InterPro" id="IPR004143">
    <property type="entry name" value="BPL_LPL_catalytic"/>
</dbReference>
<evidence type="ECO:0000256" key="3">
    <source>
        <dbReference type="ARBA" id="ARBA00024227"/>
    </source>
</evidence>
<dbReference type="RefSeq" id="WP_213543919.1">
    <property type="nucleotide sequence ID" value="NZ_AP023421.1"/>
</dbReference>
<dbReference type="Proteomes" id="UP000679848">
    <property type="component" value="Plasmid pMM59_01"/>
</dbReference>
<protein>
    <recommendedName>
        <fullName evidence="3">biotin--[biotin carboxyl-carrier protein] ligase</fullName>
        <ecNumber evidence="3">6.3.4.15</ecNumber>
    </recommendedName>
</protein>
<evidence type="ECO:0000313" key="5">
    <source>
        <dbReference type="EMBL" id="BCK86113.1"/>
    </source>
</evidence>
<dbReference type="KEGG" id="pfaa:MM59RIKEN_34320"/>